<name>A0ABW0QFM0_9BURK</name>
<dbReference type="InterPro" id="IPR013830">
    <property type="entry name" value="SGNH_hydro"/>
</dbReference>
<dbReference type="InterPro" id="IPR051532">
    <property type="entry name" value="Ester_Hydrolysis_Enzymes"/>
</dbReference>
<dbReference type="PANTHER" id="PTHR30383">
    <property type="entry name" value="THIOESTERASE 1/PROTEASE 1/LYSOPHOSPHOLIPASE L1"/>
    <property type="match status" value="1"/>
</dbReference>
<dbReference type="RefSeq" id="WP_245660676.1">
    <property type="nucleotide sequence ID" value="NZ_JBHSMX010000065.1"/>
</dbReference>
<dbReference type="SUPFAM" id="SSF52266">
    <property type="entry name" value="SGNH hydrolase"/>
    <property type="match status" value="1"/>
</dbReference>
<dbReference type="Proteomes" id="UP001596084">
    <property type="component" value="Unassembled WGS sequence"/>
</dbReference>
<dbReference type="Pfam" id="PF13472">
    <property type="entry name" value="Lipase_GDSL_2"/>
    <property type="match status" value="1"/>
</dbReference>
<gene>
    <name evidence="2" type="ORF">ACFPP7_22035</name>
</gene>
<evidence type="ECO:0000259" key="1">
    <source>
        <dbReference type="Pfam" id="PF13472"/>
    </source>
</evidence>
<reference evidence="3" key="1">
    <citation type="journal article" date="2019" name="Int. J. Syst. Evol. Microbiol.">
        <title>The Global Catalogue of Microorganisms (GCM) 10K type strain sequencing project: providing services to taxonomists for standard genome sequencing and annotation.</title>
        <authorList>
            <consortium name="The Broad Institute Genomics Platform"/>
            <consortium name="The Broad Institute Genome Sequencing Center for Infectious Disease"/>
            <person name="Wu L."/>
            <person name="Ma J."/>
        </authorList>
    </citation>
    <scope>NUCLEOTIDE SEQUENCE [LARGE SCALE GENOMIC DNA]</scope>
    <source>
        <strain evidence="3">CGMCC 4.7277</strain>
    </source>
</reference>
<dbReference type="EMBL" id="JBHSMX010000065">
    <property type="protein sequence ID" value="MFC5523573.1"/>
    <property type="molecule type" value="Genomic_DNA"/>
</dbReference>
<dbReference type="CDD" id="cd01822">
    <property type="entry name" value="Lysophospholipase_L1_like"/>
    <property type="match status" value="1"/>
</dbReference>
<dbReference type="InterPro" id="IPR036514">
    <property type="entry name" value="SGNH_hydro_sf"/>
</dbReference>
<dbReference type="Gene3D" id="3.40.50.1110">
    <property type="entry name" value="SGNH hydrolase"/>
    <property type="match status" value="1"/>
</dbReference>
<keyword evidence="3" id="KW-1185">Reference proteome</keyword>
<protein>
    <submittedName>
        <fullName evidence="2">Arylesterase</fullName>
    </submittedName>
</protein>
<dbReference type="PANTHER" id="PTHR30383:SF24">
    <property type="entry name" value="THIOESTERASE 1_PROTEASE 1_LYSOPHOSPHOLIPASE L1"/>
    <property type="match status" value="1"/>
</dbReference>
<accession>A0ABW0QFM0</accession>
<sequence length="241" mass="25394">MKFTFADFSKPGPAARKRGLIHRARPFATLLLAAWLGAPWLVQAQTPAQASARAATILVVGDSLSAEYGLKRGTGWVSLLEKQLASDKKKAGSAKVINASISGDTTSGGRSRLPALLAQHHPSAVVIELGGNDALRGLPLDMTEKNLAAMTQAAKQAGAKVLLVGMQVPPNYGGAYGAGFASLFSKVAKAEQVALVPFLLKGIADVDDSAAHFQADRIHPNEQSQARMLANVWPELKKLIP</sequence>
<evidence type="ECO:0000313" key="3">
    <source>
        <dbReference type="Proteomes" id="UP001596084"/>
    </source>
</evidence>
<evidence type="ECO:0000313" key="2">
    <source>
        <dbReference type="EMBL" id="MFC5523573.1"/>
    </source>
</evidence>
<proteinExistence type="predicted"/>
<comment type="caution">
    <text evidence="2">The sequence shown here is derived from an EMBL/GenBank/DDBJ whole genome shotgun (WGS) entry which is preliminary data.</text>
</comment>
<organism evidence="2 3">
    <name type="scientific">Polaromonas jejuensis</name>
    <dbReference type="NCBI Taxonomy" id="457502"/>
    <lineage>
        <taxon>Bacteria</taxon>
        <taxon>Pseudomonadati</taxon>
        <taxon>Pseudomonadota</taxon>
        <taxon>Betaproteobacteria</taxon>
        <taxon>Burkholderiales</taxon>
        <taxon>Comamonadaceae</taxon>
        <taxon>Polaromonas</taxon>
    </lineage>
</organism>
<feature type="domain" description="SGNH hydrolase-type esterase" evidence="1">
    <location>
        <begin position="59"/>
        <end position="225"/>
    </location>
</feature>